<dbReference type="InterPro" id="IPR013519">
    <property type="entry name" value="Int_alpha_beta-p"/>
</dbReference>
<dbReference type="Gene3D" id="2.130.10.130">
    <property type="entry name" value="Integrin alpha, N-terminal"/>
    <property type="match status" value="3"/>
</dbReference>
<protein>
    <submittedName>
        <fullName evidence="7">VCBS repeat-containing protein</fullName>
    </submittedName>
</protein>
<evidence type="ECO:0000313" key="8">
    <source>
        <dbReference type="Proteomes" id="UP000540128"/>
    </source>
</evidence>
<reference evidence="7 8" key="1">
    <citation type="submission" date="2020-03" db="EMBL/GenBank/DDBJ databases">
        <title>Complete genome sequence of sixteen Streptomyces strains facilitates identification of candidate genes involved in plant growth-promotion in grain legumes and cereals.</title>
        <authorList>
            <person name="Gopalakrishnan S."/>
            <person name="Thakur V."/>
            <person name="Saxena R."/>
            <person name="Vadlamudi S."/>
            <person name="Purohit S."/>
            <person name="Kumar V."/>
            <person name="Rathore A."/>
            <person name="Chitikineni A."/>
            <person name="Varshney R.K."/>
        </authorList>
    </citation>
    <scope>NUCLEOTIDE SEQUENCE [LARGE SCALE GENOMIC DNA]</scope>
    <source>
        <strain evidence="7 8">KAI-180</strain>
    </source>
</reference>
<evidence type="ECO:0000256" key="2">
    <source>
        <dbReference type="ARBA" id="ARBA00022737"/>
    </source>
</evidence>
<organism evidence="7 8">
    <name type="scientific">Streptomyces odorifer</name>
    <dbReference type="NCBI Taxonomy" id="53450"/>
    <lineage>
        <taxon>Bacteria</taxon>
        <taxon>Bacillati</taxon>
        <taxon>Actinomycetota</taxon>
        <taxon>Actinomycetes</taxon>
        <taxon>Kitasatosporales</taxon>
        <taxon>Streptomycetaceae</taxon>
        <taxon>Streptomyces</taxon>
        <taxon>Streptomyces albidoflavus group</taxon>
    </lineage>
</organism>
<dbReference type="RefSeq" id="WP_191835065.1">
    <property type="nucleotide sequence ID" value="NZ_JAANNT010000007.1"/>
</dbReference>
<evidence type="ECO:0000313" key="7">
    <source>
        <dbReference type="EMBL" id="NUV29016.1"/>
    </source>
</evidence>
<keyword evidence="3" id="KW-0378">Hydrolase</keyword>
<gene>
    <name evidence="7" type="ORF">G6W59_11850</name>
</gene>
<dbReference type="PANTHER" id="PTHR23221">
    <property type="entry name" value="GLYCOSYLPHOSPHATIDYLINOSITOL PHOSPHOLIPASE D"/>
    <property type="match status" value="1"/>
</dbReference>
<evidence type="ECO:0000256" key="3">
    <source>
        <dbReference type="ARBA" id="ARBA00022801"/>
    </source>
</evidence>
<evidence type="ECO:0000256" key="6">
    <source>
        <dbReference type="SAM" id="SignalP"/>
    </source>
</evidence>
<dbReference type="EMBL" id="JAANNT010000007">
    <property type="protein sequence ID" value="NUV29016.1"/>
    <property type="molecule type" value="Genomic_DNA"/>
</dbReference>
<feature type="signal peptide" evidence="6">
    <location>
        <begin position="1"/>
        <end position="30"/>
    </location>
</feature>
<feature type="compositionally biased region" description="Basic and acidic residues" evidence="5">
    <location>
        <begin position="304"/>
        <end position="340"/>
    </location>
</feature>
<feature type="compositionally biased region" description="Low complexity" evidence="5">
    <location>
        <begin position="260"/>
        <end position="271"/>
    </location>
</feature>
<dbReference type="InterPro" id="IPR000413">
    <property type="entry name" value="Integrin_alpha"/>
</dbReference>
<dbReference type="Pfam" id="PF13517">
    <property type="entry name" value="FG-GAP_3"/>
    <property type="match status" value="1"/>
</dbReference>
<feature type="region of interest" description="Disordered" evidence="5">
    <location>
        <begin position="257"/>
        <end position="362"/>
    </location>
</feature>
<dbReference type="AlphaFoldDB" id="A0A7Y6C8J8"/>
<keyword evidence="1 6" id="KW-0732">Signal</keyword>
<keyword evidence="2" id="KW-0677">Repeat</keyword>
<keyword evidence="8" id="KW-1185">Reference proteome</keyword>
<dbReference type="Proteomes" id="UP000540128">
    <property type="component" value="Unassembled WGS sequence"/>
</dbReference>
<evidence type="ECO:0000256" key="5">
    <source>
        <dbReference type="SAM" id="MobiDB-lite"/>
    </source>
</evidence>
<dbReference type="GO" id="GO:0008305">
    <property type="term" value="C:integrin complex"/>
    <property type="evidence" value="ECO:0007669"/>
    <property type="project" value="InterPro"/>
</dbReference>
<evidence type="ECO:0000256" key="4">
    <source>
        <dbReference type="ARBA" id="ARBA00023180"/>
    </source>
</evidence>
<accession>A0A7Y6C8J8</accession>
<evidence type="ECO:0000256" key="1">
    <source>
        <dbReference type="ARBA" id="ARBA00022729"/>
    </source>
</evidence>
<dbReference type="GO" id="GO:0016787">
    <property type="term" value="F:hydrolase activity"/>
    <property type="evidence" value="ECO:0007669"/>
    <property type="project" value="UniProtKB-KW"/>
</dbReference>
<dbReference type="Pfam" id="PF01839">
    <property type="entry name" value="FG-GAP"/>
    <property type="match status" value="4"/>
</dbReference>
<dbReference type="GO" id="GO:0007155">
    <property type="term" value="P:cell adhesion"/>
    <property type="evidence" value="ECO:0007669"/>
    <property type="project" value="InterPro"/>
</dbReference>
<proteinExistence type="predicted"/>
<keyword evidence="4" id="KW-0325">Glycoprotein</keyword>
<name>A0A7Y6C8J8_9ACTN</name>
<dbReference type="InterPro" id="IPR013517">
    <property type="entry name" value="FG-GAP"/>
</dbReference>
<comment type="caution">
    <text evidence="7">The sequence shown here is derived from an EMBL/GenBank/DDBJ whole genome shotgun (WGS) entry which is preliminary data.</text>
</comment>
<dbReference type="InterPro" id="IPR028994">
    <property type="entry name" value="Integrin_alpha_N"/>
</dbReference>
<feature type="chain" id="PRO_5030733688" evidence="6">
    <location>
        <begin position="31"/>
        <end position="542"/>
    </location>
</feature>
<dbReference type="PROSITE" id="PS51470">
    <property type="entry name" value="FG_GAP"/>
    <property type="match status" value="3"/>
</dbReference>
<dbReference type="PRINTS" id="PR01185">
    <property type="entry name" value="INTEGRINA"/>
</dbReference>
<dbReference type="SMART" id="SM00191">
    <property type="entry name" value="Int_alpha"/>
    <property type="match status" value="5"/>
</dbReference>
<dbReference type="PANTHER" id="PTHR23221:SF7">
    <property type="entry name" value="PHOSPHATIDYLINOSITOL-GLYCAN-SPECIFIC PHOSPHOLIPASE D"/>
    <property type="match status" value="1"/>
</dbReference>
<sequence length="542" mass="54209">MPQYLRTALATATAAVLTGGLLAVAPAATAATAATADSGAPVAGADFNGDGYADVAVSASRATVEGQPAAGEIAIVYGGPEENRHTTIHQGSPGVPGDPEPYDYFGAAHAWGDFDGDGYDDLITGAPGEDIGSDHNTGTAVILWGSPSGLVGGTTLKDPRPGSHDGFGAPVTTGDFDGDGRTDIAVGAAYGYASVDVFLGGVTRDGTPGSHHVVTPPLHGRFGLGARSLGAGDLDGDGKDDLLVDGYAADDARPATFWLPGTAEGPTTTGTQRLPGGPIGAVGDTDGDGYDEVILGTDPTEAADGPRELAPPKDPKTAKPREDTPEARAREAAEKVKNSKAEAAAKAPRSPAVGEPARPSELGGSVRVVHGTAKGPAHGLVRTLTPDTVDVPGNVEKGDAFGAALALGDLDGDGHPDLLVGVPGEHIDGVPETGAVIALYGDTDGSGLTGDGARSLHQNTRPFRDENEPGDRFGTAVHLADLDGDGLPDPVIGSAGENAGNGALHTARSTKSRKLTAGTVLYVSTLGISTEGTPELGSHLSG</sequence>
<dbReference type="SUPFAM" id="SSF69318">
    <property type="entry name" value="Integrin alpha N-terminal domain"/>
    <property type="match status" value="2"/>
</dbReference>
<feature type="region of interest" description="Disordered" evidence="5">
    <location>
        <begin position="450"/>
        <end position="470"/>
    </location>
</feature>